<dbReference type="EMBL" id="KN832050">
    <property type="protein sequence ID" value="KIN96260.1"/>
    <property type="molecule type" value="Genomic_DNA"/>
</dbReference>
<dbReference type="InParanoid" id="A0A0C3NKT4"/>
<keyword evidence="2" id="KW-1185">Reference proteome</keyword>
<dbReference type="AlphaFoldDB" id="A0A0C3NKT4"/>
<evidence type="ECO:0000313" key="2">
    <source>
        <dbReference type="Proteomes" id="UP000054217"/>
    </source>
</evidence>
<name>A0A0C3NKT4_PISTI</name>
<protein>
    <submittedName>
        <fullName evidence="1">Uncharacterized protein</fullName>
    </submittedName>
</protein>
<dbReference type="Proteomes" id="UP000054217">
    <property type="component" value="Unassembled WGS sequence"/>
</dbReference>
<reference evidence="2" key="2">
    <citation type="submission" date="2015-01" db="EMBL/GenBank/DDBJ databases">
        <title>Evolutionary Origins and Diversification of the Mycorrhizal Mutualists.</title>
        <authorList>
            <consortium name="DOE Joint Genome Institute"/>
            <consortium name="Mycorrhizal Genomics Consortium"/>
            <person name="Kohler A."/>
            <person name="Kuo A."/>
            <person name="Nagy L.G."/>
            <person name="Floudas D."/>
            <person name="Copeland A."/>
            <person name="Barry K.W."/>
            <person name="Cichocki N."/>
            <person name="Veneault-Fourrey C."/>
            <person name="LaButti K."/>
            <person name="Lindquist E.A."/>
            <person name="Lipzen A."/>
            <person name="Lundell T."/>
            <person name="Morin E."/>
            <person name="Murat C."/>
            <person name="Riley R."/>
            <person name="Ohm R."/>
            <person name="Sun H."/>
            <person name="Tunlid A."/>
            <person name="Henrissat B."/>
            <person name="Grigoriev I.V."/>
            <person name="Hibbett D.S."/>
            <person name="Martin F."/>
        </authorList>
    </citation>
    <scope>NUCLEOTIDE SEQUENCE [LARGE SCALE GENOMIC DNA]</scope>
    <source>
        <strain evidence="2">Marx 270</strain>
    </source>
</reference>
<dbReference type="HOGENOM" id="CLU_1619697_0_0_1"/>
<proteinExistence type="predicted"/>
<evidence type="ECO:0000313" key="1">
    <source>
        <dbReference type="EMBL" id="KIN96260.1"/>
    </source>
</evidence>
<reference evidence="1 2" key="1">
    <citation type="submission" date="2014-04" db="EMBL/GenBank/DDBJ databases">
        <authorList>
            <consortium name="DOE Joint Genome Institute"/>
            <person name="Kuo A."/>
            <person name="Kohler A."/>
            <person name="Costa M.D."/>
            <person name="Nagy L.G."/>
            <person name="Floudas D."/>
            <person name="Copeland A."/>
            <person name="Barry K.W."/>
            <person name="Cichocki N."/>
            <person name="Veneault-Fourrey C."/>
            <person name="LaButti K."/>
            <person name="Lindquist E.A."/>
            <person name="Lipzen A."/>
            <person name="Lundell T."/>
            <person name="Morin E."/>
            <person name="Murat C."/>
            <person name="Sun H."/>
            <person name="Tunlid A."/>
            <person name="Henrissat B."/>
            <person name="Grigoriev I.V."/>
            <person name="Hibbett D.S."/>
            <person name="Martin F."/>
            <person name="Nordberg H.P."/>
            <person name="Cantor M.N."/>
            <person name="Hua S.X."/>
        </authorList>
    </citation>
    <scope>NUCLEOTIDE SEQUENCE [LARGE SCALE GENOMIC DNA]</scope>
    <source>
        <strain evidence="1 2">Marx 270</strain>
    </source>
</reference>
<gene>
    <name evidence="1" type="ORF">M404DRAFT_248984</name>
</gene>
<accession>A0A0C3NKT4</accession>
<organism evidence="1 2">
    <name type="scientific">Pisolithus tinctorius Marx 270</name>
    <dbReference type="NCBI Taxonomy" id="870435"/>
    <lineage>
        <taxon>Eukaryota</taxon>
        <taxon>Fungi</taxon>
        <taxon>Dikarya</taxon>
        <taxon>Basidiomycota</taxon>
        <taxon>Agaricomycotina</taxon>
        <taxon>Agaricomycetes</taxon>
        <taxon>Agaricomycetidae</taxon>
        <taxon>Boletales</taxon>
        <taxon>Sclerodermatineae</taxon>
        <taxon>Pisolithaceae</taxon>
        <taxon>Pisolithus</taxon>
    </lineage>
</organism>
<sequence length="164" mass="17709">MKVVVCACLPLTQRRLQPESLARASCDAARSVGTSGTIGINDISTRPAYRDQNAGRALEPYPPYSSGYNFWRPCSTCLVDRIFGGCWCQLSESAVFSFLCVSICSGRARDANQYFFGASASPSASPKYRWQVQGSGVIEALVRPCKVCAVRGSIIHDDGRGARG</sequence>